<reference evidence="3" key="1">
    <citation type="journal article" date="2021" name="Nat. Microbiol.">
        <title>Cocultivation of an ultrasmall environmental parasitic bacterium with lytic ability against bacteria associated with wastewater foams.</title>
        <authorList>
            <person name="Batinovic S."/>
            <person name="Rose J.J.A."/>
            <person name="Ratcliffe J."/>
            <person name="Seviour R.J."/>
            <person name="Petrovski S."/>
        </authorList>
    </citation>
    <scope>NUCLEOTIDE SEQUENCE</scope>
    <source>
        <strain evidence="3">CON9</strain>
    </source>
</reference>
<evidence type="ECO:0008006" key="5">
    <source>
        <dbReference type="Google" id="ProtNLM"/>
    </source>
</evidence>
<keyword evidence="2" id="KW-0812">Transmembrane</keyword>
<keyword evidence="2" id="KW-0472">Membrane</keyword>
<dbReference type="RefSeq" id="WP_213243421.1">
    <property type="nucleotide sequence ID" value="NZ_CP045806.1"/>
</dbReference>
<evidence type="ECO:0000313" key="4">
    <source>
        <dbReference type="Proteomes" id="UP001059836"/>
    </source>
</evidence>
<protein>
    <recommendedName>
        <fullName evidence="5">DUF2207 domain-containing protein</fullName>
    </recommendedName>
</protein>
<evidence type="ECO:0000256" key="2">
    <source>
        <dbReference type="SAM" id="Phobius"/>
    </source>
</evidence>
<feature type="transmembrane region" description="Helical" evidence="2">
    <location>
        <begin position="16"/>
        <end position="32"/>
    </location>
</feature>
<name>A0ABX6IJR3_9ACTN</name>
<gene>
    <name evidence="3" type="ORF">GII31_12215</name>
</gene>
<dbReference type="Proteomes" id="UP001059836">
    <property type="component" value="Chromosome"/>
</dbReference>
<feature type="region of interest" description="Disordered" evidence="1">
    <location>
        <begin position="191"/>
        <end position="210"/>
    </location>
</feature>
<organism evidence="3 4">
    <name type="scientific">Gordonia pseudamarae</name>
    <dbReference type="NCBI Taxonomy" id="2831662"/>
    <lineage>
        <taxon>Bacteria</taxon>
        <taxon>Bacillati</taxon>
        <taxon>Actinomycetota</taxon>
        <taxon>Actinomycetes</taxon>
        <taxon>Mycobacteriales</taxon>
        <taxon>Gordoniaceae</taxon>
        <taxon>Gordonia</taxon>
    </lineage>
</organism>
<sequence length="516" mass="55388">MCHGAYGRVNPRTGRIVRSLLAGILIACGVGIGAANPWWAAVVFGTPPIVGGVLLVPAATGRSELPRFRRAFDRVSVPVRVDAMTRSSLRTGADQPTLVSALVAPPGDTPYQARWITSMHERDARALVADPVTAIPPHDLPRRSATTPEFDDYPGPSALLYASIAVVTALVAVFAVPEDVWRVDGPDLSLPRTVGAGSSPAGDDADRTLGYPERRRRLADRIGTVGPSAGANLLGVWFDRGGSDRAEIYDPATGQAVTVHYINGVGWADPRREATDKRGRDTFDLSELMSADIGTMAAAMETEAVKVDPAATIADLDMRRPDRDGDPRWQARFTGSNLNTIEATADGIVAQIFDPGDLAVSFDLIHRALRSAKVPFGSTALTRFEIRGTAKGTPILFAGSIQNSGGVYVEYRLPRRSGSIVLAPGELPRITSRATTSTAPGDFSVDDVSRARFEAVRDDAMRRGRVDAFDRNAVNLLMWSTFQRDGSVRILVQLTRDDASAGTYSPDGRFLRAGVR</sequence>
<proteinExistence type="predicted"/>
<evidence type="ECO:0000256" key="1">
    <source>
        <dbReference type="SAM" id="MobiDB-lite"/>
    </source>
</evidence>
<evidence type="ECO:0000313" key="3">
    <source>
        <dbReference type="EMBL" id="QHN35530.1"/>
    </source>
</evidence>
<keyword evidence="2" id="KW-1133">Transmembrane helix</keyword>
<keyword evidence="4" id="KW-1185">Reference proteome</keyword>
<dbReference type="EMBL" id="CP045809">
    <property type="protein sequence ID" value="QHN35530.1"/>
    <property type="molecule type" value="Genomic_DNA"/>
</dbReference>
<accession>A0ABX6IJR3</accession>